<dbReference type="EMBL" id="QEIN01000014">
    <property type="protein sequence ID" value="RCV61859.1"/>
    <property type="molecule type" value="Genomic_DNA"/>
</dbReference>
<dbReference type="GO" id="GO:0005737">
    <property type="term" value="C:cytoplasm"/>
    <property type="evidence" value="ECO:0007669"/>
    <property type="project" value="TreeGrafter"/>
</dbReference>
<evidence type="ECO:0000256" key="1">
    <source>
        <dbReference type="ARBA" id="ARBA00023002"/>
    </source>
</evidence>
<protein>
    <submittedName>
        <fullName evidence="3">FAD-dependent oxidoreductase</fullName>
    </submittedName>
</protein>
<evidence type="ECO:0000313" key="4">
    <source>
        <dbReference type="Proteomes" id="UP000253318"/>
    </source>
</evidence>
<dbReference type="InterPro" id="IPR006076">
    <property type="entry name" value="FAD-dep_OxRdtase"/>
</dbReference>
<feature type="domain" description="FAD dependent oxidoreductase" evidence="2">
    <location>
        <begin position="5"/>
        <end position="339"/>
    </location>
</feature>
<dbReference type="RefSeq" id="WP_114396810.1">
    <property type="nucleotide sequence ID" value="NZ_QEIM01000019.1"/>
</dbReference>
<proteinExistence type="predicted"/>
<reference evidence="3 4" key="1">
    <citation type="submission" date="2018-04" db="EMBL/GenBank/DDBJ databases">
        <title>Novel actinobacteria from marine sediment.</title>
        <authorList>
            <person name="Ng Z.Y."/>
            <person name="Tan G.Y.A."/>
        </authorList>
    </citation>
    <scope>NUCLEOTIDE SEQUENCE [LARGE SCALE GENOMIC DNA]</scope>
    <source>
        <strain evidence="3 4">TPS81</strain>
    </source>
</reference>
<gene>
    <name evidence="3" type="ORF">DEF24_03255</name>
</gene>
<name>A0A368TAW1_9ACTN</name>
<dbReference type="Gene3D" id="3.50.50.60">
    <property type="entry name" value="FAD/NAD(P)-binding domain"/>
    <property type="match status" value="1"/>
</dbReference>
<dbReference type="SUPFAM" id="SSF51905">
    <property type="entry name" value="FAD/NAD(P)-binding domain"/>
    <property type="match status" value="1"/>
</dbReference>
<dbReference type="AlphaFoldDB" id="A0A368TAW1"/>
<evidence type="ECO:0000313" key="3">
    <source>
        <dbReference type="EMBL" id="RCV61859.1"/>
    </source>
</evidence>
<organism evidence="3 4">
    <name type="scientific">Marinitenerispora sediminis</name>
    <dbReference type="NCBI Taxonomy" id="1931232"/>
    <lineage>
        <taxon>Bacteria</taxon>
        <taxon>Bacillati</taxon>
        <taxon>Actinomycetota</taxon>
        <taxon>Actinomycetes</taxon>
        <taxon>Streptosporangiales</taxon>
        <taxon>Nocardiopsidaceae</taxon>
        <taxon>Marinitenerispora</taxon>
    </lineage>
</organism>
<dbReference type="PANTHER" id="PTHR13847">
    <property type="entry name" value="SARCOSINE DEHYDROGENASE-RELATED"/>
    <property type="match status" value="1"/>
</dbReference>
<comment type="caution">
    <text evidence="3">The sequence shown here is derived from an EMBL/GenBank/DDBJ whole genome shotgun (WGS) entry which is preliminary data.</text>
</comment>
<dbReference type="GO" id="GO:0016491">
    <property type="term" value="F:oxidoreductase activity"/>
    <property type="evidence" value="ECO:0007669"/>
    <property type="project" value="UniProtKB-KW"/>
</dbReference>
<keyword evidence="4" id="KW-1185">Reference proteome</keyword>
<dbReference type="PANTHER" id="PTHR13847:SF289">
    <property type="entry name" value="GLYCINE OXIDASE"/>
    <property type="match status" value="1"/>
</dbReference>
<dbReference type="OrthoDB" id="9806452at2"/>
<dbReference type="InterPro" id="IPR036188">
    <property type="entry name" value="FAD/NAD-bd_sf"/>
</dbReference>
<dbReference type="SUPFAM" id="SSF54373">
    <property type="entry name" value="FAD-linked reductases, C-terminal domain"/>
    <property type="match status" value="1"/>
</dbReference>
<evidence type="ECO:0000259" key="2">
    <source>
        <dbReference type="Pfam" id="PF01266"/>
    </source>
</evidence>
<dbReference type="Pfam" id="PF01266">
    <property type="entry name" value="DAO"/>
    <property type="match status" value="1"/>
</dbReference>
<sequence>MTAFDFAIVGGGIVGACLAEETARLGGRTVVLDAGERPGHATRYAAGVAVPSLRYATDPEFHAWLWQGRALLDADIGRLEPAHGTFAARLPLLRALRPGDAETLGPLLADDPHLSWVDHDEVRATAPAMRLPADRRYLLDERGLMVDGAGYLGAVRAAGAALGVEWRQGATVLEVAPGPDRVRVVTADGQVSADRVVIAAGAWSGTAALARGVPVRPQRGELLRLSGTAALPWILSSAHYLAPGPAGEVIVGATEDDASGFTPTPTAAGTTRLLRYALAVAPELASAAPTSISAALRPVTDTGRPLVGRVPGEERVFLAAGHAGHGLLSARATAAGLAAALDRGEWESLPFSFCPTENARRRAEAAL</sequence>
<keyword evidence="1" id="KW-0560">Oxidoreductase</keyword>
<dbReference type="Proteomes" id="UP000253318">
    <property type="component" value="Unassembled WGS sequence"/>
</dbReference>
<accession>A0A368TAW1</accession>
<dbReference type="Gene3D" id="3.30.9.10">
    <property type="entry name" value="D-Amino Acid Oxidase, subunit A, domain 2"/>
    <property type="match status" value="1"/>
</dbReference>